<evidence type="ECO:0000256" key="4">
    <source>
        <dbReference type="ARBA" id="ARBA00022912"/>
    </source>
</evidence>
<feature type="region of interest" description="Disordered" evidence="5">
    <location>
        <begin position="159"/>
        <end position="187"/>
    </location>
</feature>
<dbReference type="GO" id="GO:0033550">
    <property type="term" value="F:MAP kinase tyrosine phosphatase activity"/>
    <property type="evidence" value="ECO:0007669"/>
    <property type="project" value="TreeGrafter"/>
</dbReference>
<protein>
    <recommendedName>
        <fullName evidence="2">protein-tyrosine-phosphatase</fullName>
        <ecNumber evidence="2">3.1.3.48</ecNumber>
    </recommendedName>
</protein>
<reference evidence="9" key="1">
    <citation type="submission" date="2016-05" db="EMBL/GenBank/DDBJ databases">
        <title>Comparative genomics of biotechnologically important yeasts.</title>
        <authorList>
            <consortium name="DOE Joint Genome Institute"/>
            <person name="Riley R."/>
            <person name="Haridas S."/>
            <person name="Wolfe K.H."/>
            <person name="Lopes M.R."/>
            <person name="Hittinger C.T."/>
            <person name="Goker M."/>
            <person name="Salamov A."/>
            <person name="Wisecaver J."/>
            <person name="Long T.M."/>
            <person name="Aerts A.L."/>
            <person name="Barry K."/>
            <person name="Choi C."/>
            <person name="Clum A."/>
            <person name="Coughlan A.Y."/>
            <person name="Deshpande S."/>
            <person name="Douglass A.P."/>
            <person name="Hanson S.J."/>
            <person name="Klenk H.-P."/>
            <person name="Labutti K."/>
            <person name="Lapidus A."/>
            <person name="Lindquist E."/>
            <person name="Lipzen A."/>
            <person name="Meier-Kolthoff J.P."/>
            <person name="Ohm R.A."/>
            <person name="Otillar R.P."/>
            <person name="Pangilinan J."/>
            <person name="Peng Y."/>
            <person name="Rokas A."/>
            <person name="Rosa C.A."/>
            <person name="Scheuner C."/>
            <person name="Sibirny A.A."/>
            <person name="Slot J.C."/>
            <person name="Stielow J.B."/>
            <person name="Sun H."/>
            <person name="Kurtzman C.P."/>
            <person name="Blackwell M."/>
            <person name="Grigoriev I.V."/>
            <person name="Jeffries T.W."/>
        </authorList>
    </citation>
    <scope>NUCLEOTIDE SEQUENCE [LARGE SCALE GENOMIC DNA]</scope>
    <source>
        <strain evidence="9">NRRL Y-2460</strain>
    </source>
</reference>
<feature type="compositionally biased region" description="Low complexity" evidence="5">
    <location>
        <begin position="62"/>
        <end position="98"/>
    </location>
</feature>
<dbReference type="SUPFAM" id="SSF52799">
    <property type="entry name" value="(Phosphotyrosine protein) phosphatases II"/>
    <property type="match status" value="1"/>
</dbReference>
<accession>A0A1E4TZ14</accession>
<dbReference type="PANTHER" id="PTHR10159:SF519">
    <property type="entry name" value="DUAL SPECIFICITY PROTEIN PHOSPHATASE MPK3"/>
    <property type="match status" value="1"/>
</dbReference>
<dbReference type="InterPro" id="IPR000340">
    <property type="entry name" value="Dual-sp_phosphatase_cat-dom"/>
</dbReference>
<name>A0A1E4TZ14_PACTA</name>
<dbReference type="InterPro" id="IPR020422">
    <property type="entry name" value="TYR_PHOSPHATASE_DUAL_dom"/>
</dbReference>
<evidence type="ECO:0000256" key="1">
    <source>
        <dbReference type="ARBA" id="ARBA00008601"/>
    </source>
</evidence>
<dbReference type="GO" id="GO:0017017">
    <property type="term" value="F:MAP kinase tyrosine/serine/threonine phosphatase activity"/>
    <property type="evidence" value="ECO:0007669"/>
    <property type="project" value="TreeGrafter"/>
</dbReference>
<feature type="region of interest" description="Disordered" evidence="5">
    <location>
        <begin position="1"/>
        <end position="39"/>
    </location>
</feature>
<dbReference type="STRING" id="669874.A0A1E4TZ14"/>
<dbReference type="GO" id="GO:0005634">
    <property type="term" value="C:nucleus"/>
    <property type="evidence" value="ECO:0007669"/>
    <property type="project" value="TreeGrafter"/>
</dbReference>
<dbReference type="Gene3D" id="3.90.190.10">
    <property type="entry name" value="Protein tyrosine phosphatase superfamily"/>
    <property type="match status" value="1"/>
</dbReference>
<organism evidence="8 9">
    <name type="scientific">Pachysolen tannophilus NRRL Y-2460</name>
    <dbReference type="NCBI Taxonomy" id="669874"/>
    <lineage>
        <taxon>Eukaryota</taxon>
        <taxon>Fungi</taxon>
        <taxon>Dikarya</taxon>
        <taxon>Ascomycota</taxon>
        <taxon>Saccharomycotina</taxon>
        <taxon>Pichiomycetes</taxon>
        <taxon>Pachysolenaceae</taxon>
        <taxon>Pachysolen</taxon>
    </lineage>
</organism>
<feature type="region of interest" description="Disordered" evidence="5">
    <location>
        <begin position="51"/>
        <end position="98"/>
    </location>
</feature>
<dbReference type="InterPro" id="IPR016130">
    <property type="entry name" value="Tyr_Pase_AS"/>
</dbReference>
<evidence type="ECO:0000259" key="7">
    <source>
        <dbReference type="PROSITE" id="PS50056"/>
    </source>
</evidence>
<feature type="compositionally biased region" description="Low complexity" evidence="5">
    <location>
        <begin position="172"/>
        <end position="187"/>
    </location>
</feature>
<dbReference type="GO" id="GO:0008330">
    <property type="term" value="F:protein tyrosine/threonine phosphatase activity"/>
    <property type="evidence" value="ECO:0007669"/>
    <property type="project" value="TreeGrafter"/>
</dbReference>
<evidence type="ECO:0000259" key="6">
    <source>
        <dbReference type="PROSITE" id="PS50054"/>
    </source>
</evidence>
<keyword evidence="9" id="KW-1185">Reference proteome</keyword>
<dbReference type="SMART" id="SM00195">
    <property type="entry name" value="DSPc"/>
    <property type="match status" value="1"/>
</dbReference>
<dbReference type="AlphaFoldDB" id="A0A1E4TZ14"/>
<evidence type="ECO:0000313" key="8">
    <source>
        <dbReference type="EMBL" id="ODV96977.1"/>
    </source>
</evidence>
<evidence type="ECO:0000313" key="9">
    <source>
        <dbReference type="Proteomes" id="UP000094236"/>
    </source>
</evidence>
<dbReference type="PANTHER" id="PTHR10159">
    <property type="entry name" value="DUAL SPECIFICITY PROTEIN PHOSPHATASE"/>
    <property type="match status" value="1"/>
</dbReference>
<keyword evidence="4" id="KW-0904">Protein phosphatase</keyword>
<dbReference type="GO" id="GO:0005829">
    <property type="term" value="C:cytosol"/>
    <property type="evidence" value="ECO:0007669"/>
    <property type="project" value="TreeGrafter"/>
</dbReference>
<dbReference type="Proteomes" id="UP000094236">
    <property type="component" value="Unassembled WGS sequence"/>
</dbReference>
<dbReference type="CDD" id="cd14521">
    <property type="entry name" value="DSP_fungal_SDP1-like"/>
    <property type="match status" value="1"/>
</dbReference>
<evidence type="ECO:0000256" key="3">
    <source>
        <dbReference type="ARBA" id="ARBA00022801"/>
    </source>
</evidence>
<dbReference type="PROSITE" id="PS50054">
    <property type="entry name" value="TYR_PHOSPHATASE_DUAL"/>
    <property type="match status" value="1"/>
</dbReference>
<feature type="compositionally biased region" description="Polar residues" evidence="5">
    <location>
        <begin position="1"/>
        <end position="22"/>
    </location>
</feature>
<dbReference type="EMBL" id="KV454012">
    <property type="protein sequence ID" value="ODV96977.1"/>
    <property type="molecule type" value="Genomic_DNA"/>
</dbReference>
<comment type="similarity">
    <text evidence="1">Belongs to the protein-tyrosine phosphatase family. Non-receptor class dual specificity subfamily.</text>
</comment>
<feature type="domain" description="Tyrosine specific protein phosphatases" evidence="7">
    <location>
        <begin position="306"/>
        <end position="374"/>
    </location>
</feature>
<dbReference type="PROSITE" id="PS50056">
    <property type="entry name" value="TYR_PHOSPHATASE_2"/>
    <property type="match status" value="1"/>
</dbReference>
<dbReference type="Pfam" id="PF00782">
    <property type="entry name" value="DSPc"/>
    <property type="match status" value="1"/>
</dbReference>
<dbReference type="EC" id="3.1.3.48" evidence="2"/>
<sequence>MDSVNNSDEITTSLSNTQQRDGNNIFLRASPKKPRNMKNLSLDLSNSLQGQMNVDKNPITDNINNGTISTGSTGSTISNNNNNSNTTQQTTDSTTQGTAATVPVAGVTSKPLLPTSITNSETNFNLPFRHPSLSKPAKAAAGSCLKRTTTLALTMPEFSVSKTERKPMQRRTSTPVTTSSSFNTSASSMLPTTPVTFYSSSMENNLSKEEYHEQTIVQSFNNINIGDISDEEFHIRGAYPNGPSCVLEPNLFLYSEPSLEQILQFDVVINVAKEIRDYSNEIPTTAGDKKLAYYFVPWTHTSKLCPDLPHLTSIIEDSLEQNKKILIHCQCGVSRSASLVVAYFMKANHLNLNDAYNEVKSRAPSISPNMSLIFQLMEWDEVLHKRKSSVTSYNSNLTSPASSSLGNSEFNGSSSAISALLNNNTRSIEAIHSPI</sequence>
<feature type="domain" description="Tyrosine-protein phosphatase" evidence="6">
    <location>
        <begin position="242"/>
        <end position="385"/>
    </location>
</feature>
<dbReference type="PROSITE" id="PS00383">
    <property type="entry name" value="TYR_PHOSPHATASE_1"/>
    <property type="match status" value="1"/>
</dbReference>
<dbReference type="OrthoDB" id="426001at2759"/>
<evidence type="ECO:0000256" key="2">
    <source>
        <dbReference type="ARBA" id="ARBA00013064"/>
    </source>
</evidence>
<proteinExistence type="inferred from homology"/>
<dbReference type="InterPro" id="IPR000387">
    <property type="entry name" value="Tyr_Pase_dom"/>
</dbReference>
<dbReference type="GO" id="GO:0043409">
    <property type="term" value="P:negative regulation of MAPK cascade"/>
    <property type="evidence" value="ECO:0007669"/>
    <property type="project" value="TreeGrafter"/>
</dbReference>
<gene>
    <name evidence="8" type="ORF">PACTADRAFT_48760</name>
</gene>
<keyword evidence="3" id="KW-0378">Hydrolase</keyword>
<evidence type="ECO:0000256" key="5">
    <source>
        <dbReference type="SAM" id="MobiDB-lite"/>
    </source>
</evidence>
<dbReference type="InterPro" id="IPR029021">
    <property type="entry name" value="Prot-tyrosine_phosphatase-like"/>
</dbReference>